<feature type="domain" description="DEAD-box RNA helicase Q" evidence="11">
    <location>
        <begin position="100"/>
        <end position="128"/>
    </location>
</feature>
<evidence type="ECO:0000259" key="9">
    <source>
        <dbReference type="PROSITE" id="PS51192"/>
    </source>
</evidence>
<evidence type="ECO:0000256" key="2">
    <source>
        <dbReference type="ARBA" id="ARBA00022741"/>
    </source>
</evidence>
<sequence>MDSDTVFKQFLESSENAALRDILVADNKLSQDEAAPAALPDSNNFSTQHGIAETERVEQPQGQPTEAAPELDEEKPKHLYLNEIEDEINVNGAQAQECDMQWTHLMLSPDLLRGIHHKGFVKPSRIQQVALPLILGKGSNIIAQAKNGSGKTATFALALLSKVDQSVPAIQGMCLCPTRELAVQNVQVMAQLGKFTRIKIFLGVPQCSRYEPEDEYHLYVGTPGKTLEFLRKRSINFFNTKMIVMDEADELINQENNMGPQVMQIRLSFRRPVQILLFSATFSEEVYKFATRVAPDAHIIQVRLRWSVAFKALQVKREQLTLDCIEQRYMVCTDDNDKFKKLCEFYASMIIGQSVIFANSRESAFNLSQRMRDHGHAVSLLCGSLGPRAGLNSMTPEIRDRIMREFKDGETKVLICTDVLARGIDVPQVTLVVNYELPFVYSGSARLAKSRQICMVSLQDACFVTLAQETYLHRIGRTGRFGAKGMAINMVTPDELELIESIKQFYKCQIEALECDPESIENVLRNIRA</sequence>
<evidence type="ECO:0000256" key="7">
    <source>
        <dbReference type="RuleBase" id="RU000492"/>
    </source>
</evidence>
<keyword evidence="2 7" id="KW-0547">Nucleotide-binding</keyword>
<dbReference type="InterPro" id="IPR014014">
    <property type="entry name" value="RNA_helicase_DEAD_Q_motif"/>
</dbReference>
<dbReference type="PROSITE" id="PS51192">
    <property type="entry name" value="HELICASE_ATP_BIND_1"/>
    <property type="match status" value="1"/>
</dbReference>
<dbReference type="GO" id="GO:0016787">
    <property type="term" value="F:hydrolase activity"/>
    <property type="evidence" value="ECO:0007669"/>
    <property type="project" value="UniProtKB-KW"/>
</dbReference>
<dbReference type="Pfam" id="PF00271">
    <property type="entry name" value="Helicase_C"/>
    <property type="match status" value="1"/>
</dbReference>
<dbReference type="RefSeq" id="XP_067717962.1">
    <property type="nucleotide sequence ID" value="XM_067861861.1"/>
</dbReference>
<comment type="caution">
    <text evidence="12">The sequence shown here is derived from an EMBL/GenBank/DDBJ whole genome shotgun (WGS) entry which is preliminary data.</text>
</comment>
<feature type="domain" description="Helicase C-terminal" evidence="10">
    <location>
        <begin position="341"/>
        <end position="524"/>
    </location>
</feature>
<dbReference type="AlphaFoldDB" id="A0AAV4M0F8"/>
<evidence type="ECO:0000256" key="4">
    <source>
        <dbReference type="ARBA" id="ARBA00022806"/>
    </source>
</evidence>
<dbReference type="EC" id="3.6.4.13" evidence="1"/>
<name>A0AAV4M0F8_BABCB</name>
<dbReference type="InterPro" id="IPR001650">
    <property type="entry name" value="Helicase_C-like"/>
</dbReference>
<dbReference type="GeneID" id="94197374"/>
<dbReference type="InterPro" id="IPR014001">
    <property type="entry name" value="Helicase_ATP-bd"/>
</dbReference>
<evidence type="ECO:0000259" key="11">
    <source>
        <dbReference type="PROSITE" id="PS51195"/>
    </source>
</evidence>
<keyword evidence="5 7" id="KW-0067">ATP-binding</keyword>
<evidence type="ECO:0000313" key="12">
    <source>
        <dbReference type="EMBL" id="GIX65893.1"/>
    </source>
</evidence>
<keyword evidence="13" id="KW-1185">Reference proteome</keyword>
<proteinExistence type="inferred from homology"/>
<feature type="short sequence motif" description="Q motif" evidence="6">
    <location>
        <begin position="100"/>
        <end position="128"/>
    </location>
</feature>
<dbReference type="PROSITE" id="PS51194">
    <property type="entry name" value="HELICASE_CTER"/>
    <property type="match status" value="1"/>
</dbReference>
<dbReference type="Pfam" id="PF00270">
    <property type="entry name" value="DEAD"/>
    <property type="match status" value="1"/>
</dbReference>
<dbReference type="PROSITE" id="PS51195">
    <property type="entry name" value="Q_MOTIF"/>
    <property type="match status" value="1"/>
</dbReference>
<dbReference type="InterPro" id="IPR011545">
    <property type="entry name" value="DEAD/DEAH_box_helicase_dom"/>
</dbReference>
<dbReference type="EMBL" id="BPLF01000005">
    <property type="protein sequence ID" value="GIX65893.1"/>
    <property type="molecule type" value="Genomic_DNA"/>
</dbReference>
<evidence type="ECO:0000256" key="8">
    <source>
        <dbReference type="SAM" id="MobiDB-lite"/>
    </source>
</evidence>
<keyword evidence="3 7" id="KW-0378">Hydrolase</keyword>
<gene>
    <name evidence="12" type="ORF">BcabD6B2_53280</name>
</gene>
<dbReference type="PANTHER" id="PTHR47958">
    <property type="entry name" value="ATP-DEPENDENT RNA HELICASE DBP3"/>
    <property type="match status" value="1"/>
</dbReference>
<dbReference type="InterPro" id="IPR000629">
    <property type="entry name" value="RNA-helicase_DEAD-box_CS"/>
</dbReference>
<dbReference type="Gene3D" id="3.40.50.300">
    <property type="entry name" value="P-loop containing nucleotide triphosphate hydrolases"/>
    <property type="match status" value="2"/>
</dbReference>
<organism evidence="12 13">
    <name type="scientific">Babesia caballi</name>
    <dbReference type="NCBI Taxonomy" id="5871"/>
    <lineage>
        <taxon>Eukaryota</taxon>
        <taxon>Sar</taxon>
        <taxon>Alveolata</taxon>
        <taxon>Apicomplexa</taxon>
        <taxon>Aconoidasida</taxon>
        <taxon>Piroplasmida</taxon>
        <taxon>Babesiidae</taxon>
        <taxon>Babesia</taxon>
    </lineage>
</organism>
<feature type="domain" description="Helicase ATP-binding" evidence="9">
    <location>
        <begin position="132"/>
        <end position="300"/>
    </location>
</feature>
<reference evidence="12 13" key="1">
    <citation type="submission" date="2021-06" db="EMBL/GenBank/DDBJ databases">
        <title>Genome sequence of Babesia caballi.</title>
        <authorList>
            <person name="Yamagishi J."/>
            <person name="Kidaka T."/>
            <person name="Ochi A."/>
        </authorList>
    </citation>
    <scope>NUCLEOTIDE SEQUENCE [LARGE SCALE GENOMIC DNA]</scope>
    <source>
        <strain evidence="12">USDA-D6B2</strain>
    </source>
</reference>
<evidence type="ECO:0000256" key="6">
    <source>
        <dbReference type="PROSITE-ProRule" id="PRU00552"/>
    </source>
</evidence>
<dbReference type="GO" id="GO:0003676">
    <property type="term" value="F:nucleic acid binding"/>
    <property type="evidence" value="ECO:0007669"/>
    <property type="project" value="InterPro"/>
</dbReference>
<dbReference type="InterPro" id="IPR027417">
    <property type="entry name" value="P-loop_NTPase"/>
</dbReference>
<dbReference type="SMART" id="SM00487">
    <property type="entry name" value="DEXDc"/>
    <property type="match status" value="1"/>
</dbReference>
<dbReference type="SMART" id="SM00490">
    <property type="entry name" value="HELICc"/>
    <property type="match status" value="1"/>
</dbReference>
<dbReference type="Proteomes" id="UP001497744">
    <property type="component" value="Unassembled WGS sequence"/>
</dbReference>
<accession>A0AAV4M0F8</accession>
<feature type="region of interest" description="Disordered" evidence="8">
    <location>
        <begin position="32"/>
        <end position="75"/>
    </location>
</feature>
<evidence type="ECO:0000313" key="13">
    <source>
        <dbReference type="Proteomes" id="UP001497744"/>
    </source>
</evidence>
<comment type="similarity">
    <text evidence="7">Belongs to the DEAD box helicase family.</text>
</comment>
<dbReference type="CDD" id="cd18787">
    <property type="entry name" value="SF2_C_DEAD"/>
    <property type="match status" value="1"/>
</dbReference>
<evidence type="ECO:0000256" key="5">
    <source>
        <dbReference type="ARBA" id="ARBA00022840"/>
    </source>
</evidence>
<dbReference type="GO" id="GO:0005524">
    <property type="term" value="F:ATP binding"/>
    <property type="evidence" value="ECO:0007669"/>
    <property type="project" value="UniProtKB-KW"/>
</dbReference>
<evidence type="ECO:0000256" key="3">
    <source>
        <dbReference type="ARBA" id="ARBA00022801"/>
    </source>
</evidence>
<evidence type="ECO:0000259" key="10">
    <source>
        <dbReference type="PROSITE" id="PS51194"/>
    </source>
</evidence>
<dbReference type="SUPFAM" id="SSF52540">
    <property type="entry name" value="P-loop containing nucleoside triphosphate hydrolases"/>
    <property type="match status" value="1"/>
</dbReference>
<dbReference type="GO" id="GO:0003724">
    <property type="term" value="F:RNA helicase activity"/>
    <property type="evidence" value="ECO:0007669"/>
    <property type="project" value="UniProtKB-EC"/>
</dbReference>
<keyword evidence="4 7" id="KW-0347">Helicase</keyword>
<dbReference type="PROSITE" id="PS00039">
    <property type="entry name" value="DEAD_ATP_HELICASE"/>
    <property type="match status" value="1"/>
</dbReference>
<evidence type="ECO:0000256" key="1">
    <source>
        <dbReference type="ARBA" id="ARBA00012552"/>
    </source>
</evidence>
<protein>
    <recommendedName>
        <fullName evidence="1">RNA helicase</fullName>
        <ecNumber evidence="1">3.6.4.13</ecNumber>
    </recommendedName>
</protein>